<dbReference type="EMBL" id="UAPV01000001">
    <property type="protein sequence ID" value="SPT68641.1"/>
    <property type="molecule type" value="Genomic_DNA"/>
</dbReference>
<feature type="transmembrane region" description="Helical" evidence="1">
    <location>
        <begin position="6"/>
        <end position="22"/>
    </location>
</feature>
<evidence type="ECO:0000313" key="2">
    <source>
        <dbReference type="EMBL" id="SPT68641.1"/>
    </source>
</evidence>
<reference evidence="2 3" key="1">
    <citation type="submission" date="2018-06" db="EMBL/GenBank/DDBJ databases">
        <authorList>
            <consortium name="Pathogen Informatics"/>
            <person name="Doyle S."/>
        </authorList>
    </citation>
    <scope>NUCLEOTIDE SEQUENCE [LARGE SCALE GENOMIC DNA]</scope>
    <source>
        <strain evidence="2 3">NCTC13093</strain>
    </source>
</reference>
<sequence>MLSEILSPMMLWFIATIAILGAEMLIGTYYLLALACGALVGGLTAYFSHTLDHQFTAAGIATFVSIIGTYYYKRAKRGKEAKLKLNPNCLDAGAVITVNKVNADGSGSTTYRGASWQVLCANGDLVKDLNYTILDIKGSVLIVSSDK</sequence>
<organism evidence="2 3">
    <name type="scientific">Anaerobiospirillum thomasii</name>
    <dbReference type="NCBI Taxonomy" id="179995"/>
    <lineage>
        <taxon>Bacteria</taxon>
        <taxon>Pseudomonadati</taxon>
        <taxon>Pseudomonadota</taxon>
        <taxon>Gammaproteobacteria</taxon>
        <taxon>Aeromonadales</taxon>
        <taxon>Succinivibrionaceae</taxon>
        <taxon>Anaerobiospirillum</taxon>
    </lineage>
</organism>
<dbReference type="RefSeq" id="WP_113742915.1">
    <property type="nucleotide sequence ID" value="NZ_UAPU01000005.1"/>
</dbReference>
<dbReference type="AlphaFoldDB" id="A0A2X0WT67"/>
<protein>
    <submittedName>
        <fullName evidence="2">NfeD-like C-terminal, partner-binding</fullName>
    </submittedName>
</protein>
<proteinExistence type="predicted"/>
<keyword evidence="1" id="KW-0472">Membrane</keyword>
<name>A0A2X0WT67_9GAMM</name>
<keyword evidence="3" id="KW-1185">Reference proteome</keyword>
<accession>A0A2X0WT67</accession>
<keyword evidence="1" id="KW-0812">Transmembrane</keyword>
<gene>
    <name evidence="2" type="ORF">NCTC13093_00019</name>
</gene>
<feature type="transmembrane region" description="Helical" evidence="1">
    <location>
        <begin position="29"/>
        <end position="48"/>
    </location>
</feature>
<feature type="transmembrane region" description="Helical" evidence="1">
    <location>
        <begin position="54"/>
        <end position="72"/>
    </location>
</feature>
<evidence type="ECO:0000313" key="3">
    <source>
        <dbReference type="Proteomes" id="UP000250086"/>
    </source>
</evidence>
<evidence type="ECO:0000256" key="1">
    <source>
        <dbReference type="SAM" id="Phobius"/>
    </source>
</evidence>
<dbReference type="Proteomes" id="UP000250086">
    <property type="component" value="Unassembled WGS sequence"/>
</dbReference>
<keyword evidence="1" id="KW-1133">Transmembrane helix</keyword>